<dbReference type="InterPro" id="IPR019734">
    <property type="entry name" value="TPR_rpt"/>
</dbReference>
<evidence type="ECO:0000256" key="2">
    <source>
        <dbReference type="ARBA" id="ARBA00022803"/>
    </source>
</evidence>
<gene>
    <name evidence="3" type="ORF">JG29_09530</name>
</gene>
<dbReference type="InterPro" id="IPR051012">
    <property type="entry name" value="CellSynth/LPSAsmb/PSIAsmb"/>
</dbReference>
<evidence type="ECO:0000256" key="1">
    <source>
        <dbReference type="ARBA" id="ARBA00022737"/>
    </source>
</evidence>
<proteinExistence type="predicted"/>
<keyword evidence="2" id="KW-0802">TPR repeat</keyword>
<comment type="caution">
    <text evidence="3">The sequence shown here is derived from an EMBL/GenBank/DDBJ whole genome shotgun (WGS) entry which is preliminary data.</text>
</comment>
<dbReference type="Gene3D" id="1.25.40.10">
    <property type="entry name" value="Tetratricopeptide repeat domain"/>
    <property type="match status" value="2"/>
</dbReference>
<dbReference type="Pfam" id="PF13432">
    <property type="entry name" value="TPR_16"/>
    <property type="match status" value="2"/>
</dbReference>
<dbReference type="SUPFAM" id="SSF81901">
    <property type="entry name" value="HCP-like"/>
    <property type="match status" value="1"/>
</dbReference>
<dbReference type="PANTHER" id="PTHR45586">
    <property type="entry name" value="TPR REPEAT-CONTAINING PROTEIN PA4667"/>
    <property type="match status" value="1"/>
</dbReference>
<reference evidence="3 4" key="1">
    <citation type="submission" date="2014-12" db="EMBL/GenBank/DDBJ databases">
        <title>Comparative genomics of the lactic acid bacteria isolated from the honey bee gut.</title>
        <authorList>
            <person name="Ellegaard K.M."/>
            <person name="Tamarit D."/>
            <person name="Javelind E."/>
            <person name="Olofsson T."/>
            <person name="Andersson S.G."/>
            <person name="Vasquez A."/>
        </authorList>
    </citation>
    <scope>NUCLEOTIDE SEQUENCE [LARGE SCALE GENOMIC DNA]</scope>
    <source>
        <strain evidence="3 4">Hon2</strain>
    </source>
</reference>
<protein>
    <recommendedName>
        <fullName evidence="5">TPR repeat-containing protein</fullName>
    </recommendedName>
</protein>
<dbReference type="PANTHER" id="PTHR45586:SF15">
    <property type="entry name" value="TPR REPEAT-CONTAINING PROTEIN YPIA"/>
    <property type="match status" value="1"/>
</dbReference>
<dbReference type="HOGENOM" id="CLU_032389_1_0_9"/>
<dbReference type="SMART" id="SM00028">
    <property type="entry name" value="TPR"/>
    <property type="match status" value="5"/>
</dbReference>
<accession>A0A0F4KPG6</accession>
<name>A0A0F4KPG6_9LACO</name>
<evidence type="ECO:0000313" key="4">
    <source>
        <dbReference type="Proteomes" id="UP000033695"/>
    </source>
</evidence>
<dbReference type="PATRIC" id="fig|1218508.4.peg.938"/>
<keyword evidence="1" id="KW-0677">Repeat</keyword>
<dbReference type="Proteomes" id="UP000033695">
    <property type="component" value="Unassembled WGS sequence"/>
</dbReference>
<dbReference type="RefSeq" id="WP_045922817.1">
    <property type="nucleotide sequence ID" value="NZ_JBHTHW010000008.1"/>
</dbReference>
<organism evidence="3 4">
    <name type="scientific">Bombilactobacillus mellis</name>
    <dbReference type="NCBI Taxonomy" id="1218508"/>
    <lineage>
        <taxon>Bacteria</taxon>
        <taxon>Bacillati</taxon>
        <taxon>Bacillota</taxon>
        <taxon>Bacilli</taxon>
        <taxon>Lactobacillales</taxon>
        <taxon>Lactobacillaceae</taxon>
        <taxon>Bombilactobacillus</taxon>
    </lineage>
</organism>
<sequence length="423" mass="47833">MSFSEKALAAYQNGDLTQAKKLVQQALQQDSDDELFDLAESLTAAGITTESQKIYQSLLKKYPQEDILKVNLAEILISDDQIDRATDLLNQVQPTSSAYLSALLVSADLYQTLGLYEVSEQKLLTALRLAPDEEVIQFALAELYFVEKKYSQAATFYEKLIKQGYQEFSGCSLTQRLAAVYAGAGQYEQAKTMYQQMSLASLNAESLANYATVEVELKNYPAAQKIITELLASNPDYSPGYVLAVQIAEHQKDYQSALKQAQLGIGYDPFNSRLYQLAAQAAVKLNDVPQAVSLLQKGIERVEENTDLILDCSNLLLQDQQYQDNRDLLTEHKEQLNDEPLYHWNLARSLEELDQIPQALQEMLSVYQHYQNNAAYLKDLIQILRQGSQKQLLLTAVKRYLQLVPDDQDIIELEQELGDWNEN</sequence>
<dbReference type="AlphaFoldDB" id="A0A0F4KPG6"/>
<dbReference type="SUPFAM" id="SSF48452">
    <property type="entry name" value="TPR-like"/>
    <property type="match status" value="2"/>
</dbReference>
<dbReference type="EMBL" id="JXBZ01000008">
    <property type="protein sequence ID" value="KJY48552.1"/>
    <property type="molecule type" value="Genomic_DNA"/>
</dbReference>
<dbReference type="InterPro" id="IPR011990">
    <property type="entry name" value="TPR-like_helical_dom_sf"/>
</dbReference>
<evidence type="ECO:0008006" key="5">
    <source>
        <dbReference type="Google" id="ProtNLM"/>
    </source>
</evidence>
<dbReference type="STRING" id="1218508.JG29_09530"/>
<evidence type="ECO:0000313" key="3">
    <source>
        <dbReference type="EMBL" id="KJY48552.1"/>
    </source>
</evidence>
<keyword evidence="4" id="KW-1185">Reference proteome</keyword>